<keyword evidence="3" id="KW-0904">Protein phosphatase</keyword>
<dbReference type="PROSITE" id="PS50054">
    <property type="entry name" value="TYR_PHOSPHATASE_DUAL"/>
    <property type="match status" value="1"/>
</dbReference>
<protein>
    <submittedName>
        <fullName evidence="9">Dual specificity protein phosphatase 22-like</fullName>
    </submittedName>
</protein>
<comment type="similarity">
    <text evidence="1">Belongs to the protein-tyrosine phosphatase family. Non-receptor class dual specificity subfamily.</text>
</comment>
<gene>
    <name evidence="9" type="primary">LOC136092469</name>
</gene>
<dbReference type="PROSITE" id="PS00383">
    <property type="entry name" value="TYR_PHOSPHATASE_1"/>
    <property type="match status" value="1"/>
</dbReference>
<proteinExistence type="inferred from homology"/>
<comment type="catalytic activity">
    <reaction evidence="5">
        <text>O-phospho-L-threonyl-[protein] + H2O = L-threonyl-[protein] + phosphate</text>
        <dbReference type="Rhea" id="RHEA:47004"/>
        <dbReference type="Rhea" id="RHEA-COMP:11060"/>
        <dbReference type="Rhea" id="RHEA-COMP:11605"/>
        <dbReference type="ChEBI" id="CHEBI:15377"/>
        <dbReference type="ChEBI" id="CHEBI:30013"/>
        <dbReference type="ChEBI" id="CHEBI:43474"/>
        <dbReference type="ChEBI" id="CHEBI:61977"/>
        <dbReference type="EC" id="3.1.3.16"/>
    </reaction>
</comment>
<evidence type="ECO:0000256" key="5">
    <source>
        <dbReference type="ARBA" id="ARBA00048336"/>
    </source>
</evidence>
<feature type="domain" description="Tyrosine specific protein phosphatases" evidence="7">
    <location>
        <begin position="67"/>
        <end position="124"/>
    </location>
</feature>
<sequence length="179" mass="20457">MGNSMNKILPGLYIGSLKDSKDFEQISANNITHILSILDYPQPKPVFKKIKYKFIRIADRPHENISRHFKESIRFIHKARSLSGNVLVHCLAGVSRSSTICIAYLMTIADLKCLEALKVVHFARKEINPNFGFKAQLQAFESQSPIKIKNKLIKRFGEIKVSDIEYIKKIQLDLDKNVS</sequence>
<comment type="catalytic activity">
    <reaction evidence="4">
        <text>O-phospho-L-seryl-[protein] + H2O = L-seryl-[protein] + phosphate</text>
        <dbReference type="Rhea" id="RHEA:20629"/>
        <dbReference type="Rhea" id="RHEA-COMP:9863"/>
        <dbReference type="Rhea" id="RHEA-COMP:11604"/>
        <dbReference type="ChEBI" id="CHEBI:15377"/>
        <dbReference type="ChEBI" id="CHEBI:29999"/>
        <dbReference type="ChEBI" id="CHEBI:43474"/>
        <dbReference type="ChEBI" id="CHEBI:83421"/>
        <dbReference type="EC" id="3.1.3.16"/>
    </reaction>
</comment>
<accession>A0ABM4DQE5</accession>
<dbReference type="InterPro" id="IPR000340">
    <property type="entry name" value="Dual-sp_phosphatase_cat-dom"/>
</dbReference>
<keyword evidence="8" id="KW-1185">Reference proteome</keyword>
<dbReference type="InterPro" id="IPR020422">
    <property type="entry name" value="TYR_PHOSPHATASE_DUAL_dom"/>
</dbReference>
<dbReference type="PANTHER" id="PTHR45948:SF2">
    <property type="entry name" value="DUAL SPECIFICITY PROTEIN PHOSPHATASE"/>
    <property type="match status" value="1"/>
</dbReference>
<dbReference type="RefSeq" id="XP_065676816.1">
    <property type="nucleotide sequence ID" value="XM_065820744.1"/>
</dbReference>
<dbReference type="GeneID" id="136092469"/>
<reference evidence="9" key="1">
    <citation type="submission" date="2025-08" db="UniProtKB">
        <authorList>
            <consortium name="RefSeq"/>
        </authorList>
    </citation>
    <scope>IDENTIFICATION</scope>
</reference>
<evidence type="ECO:0000259" key="7">
    <source>
        <dbReference type="PROSITE" id="PS50056"/>
    </source>
</evidence>
<evidence type="ECO:0000256" key="3">
    <source>
        <dbReference type="ARBA" id="ARBA00022912"/>
    </source>
</evidence>
<evidence type="ECO:0000259" key="6">
    <source>
        <dbReference type="PROSITE" id="PS50054"/>
    </source>
</evidence>
<dbReference type="Proteomes" id="UP001652625">
    <property type="component" value="Chromosome 15"/>
</dbReference>
<dbReference type="PROSITE" id="PS50056">
    <property type="entry name" value="TYR_PHOSPHATASE_2"/>
    <property type="match status" value="1"/>
</dbReference>
<evidence type="ECO:0000313" key="8">
    <source>
        <dbReference type="Proteomes" id="UP001652625"/>
    </source>
</evidence>
<dbReference type="InterPro" id="IPR029021">
    <property type="entry name" value="Prot-tyrosine_phosphatase-like"/>
</dbReference>
<dbReference type="PANTHER" id="PTHR45948">
    <property type="entry name" value="DUAL SPECIFICITY PROTEIN PHOSPHATASE DDB_G0269404-RELATED"/>
    <property type="match status" value="1"/>
</dbReference>
<evidence type="ECO:0000256" key="1">
    <source>
        <dbReference type="ARBA" id="ARBA00008601"/>
    </source>
</evidence>
<dbReference type="SUPFAM" id="SSF52799">
    <property type="entry name" value="(Phosphotyrosine protein) phosphatases II"/>
    <property type="match status" value="1"/>
</dbReference>
<dbReference type="Gene3D" id="3.90.190.10">
    <property type="entry name" value="Protein tyrosine phosphatase superfamily"/>
    <property type="match status" value="1"/>
</dbReference>
<dbReference type="SMART" id="SM00195">
    <property type="entry name" value="DSPc"/>
    <property type="match status" value="1"/>
</dbReference>
<feature type="domain" description="Tyrosine-protein phosphatase" evidence="6">
    <location>
        <begin position="4"/>
        <end position="146"/>
    </location>
</feature>
<evidence type="ECO:0000313" key="9">
    <source>
        <dbReference type="RefSeq" id="XP_065676816.1"/>
    </source>
</evidence>
<evidence type="ECO:0000256" key="4">
    <source>
        <dbReference type="ARBA" id="ARBA00047761"/>
    </source>
</evidence>
<organism evidence="8 9">
    <name type="scientific">Hydra vulgaris</name>
    <name type="common">Hydra</name>
    <name type="synonym">Hydra attenuata</name>
    <dbReference type="NCBI Taxonomy" id="6087"/>
    <lineage>
        <taxon>Eukaryota</taxon>
        <taxon>Metazoa</taxon>
        <taxon>Cnidaria</taxon>
        <taxon>Hydrozoa</taxon>
        <taxon>Hydroidolina</taxon>
        <taxon>Anthoathecata</taxon>
        <taxon>Aplanulata</taxon>
        <taxon>Hydridae</taxon>
        <taxon>Hydra</taxon>
    </lineage>
</organism>
<name>A0ABM4DQE5_HYDVU</name>
<dbReference type="InterPro" id="IPR000387">
    <property type="entry name" value="Tyr_Pase_dom"/>
</dbReference>
<dbReference type="InterPro" id="IPR016130">
    <property type="entry name" value="Tyr_Pase_AS"/>
</dbReference>
<keyword evidence="2" id="KW-0378">Hydrolase</keyword>
<dbReference type="Pfam" id="PF00782">
    <property type="entry name" value="DSPc"/>
    <property type="match status" value="1"/>
</dbReference>
<evidence type="ECO:0000256" key="2">
    <source>
        <dbReference type="ARBA" id="ARBA00022801"/>
    </source>
</evidence>